<dbReference type="EC" id="3.1.3.48" evidence="2"/>
<evidence type="ECO:0000256" key="6">
    <source>
        <dbReference type="PIRSR" id="PIRSR617867-1"/>
    </source>
</evidence>
<evidence type="ECO:0000256" key="4">
    <source>
        <dbReference type="ARBA" id="ARBA00022912"/>
    </source>
</evidence>
<dbReference type="InterPro" id="IPR023485">
    <property type="entry name" value="Ptyr_pPase"/>
</dbReference>
<sequence>MFDSILVVCFGNICRSPTGEKLLKKMLPNKNIYSAGVGALIGRPADATAIEVAMNHGVILEEHRARQLTAELCRKYDLILAMERKQIDAICKLAPEVRGKTMLYGHWNNQIDIPDPYHKSREAFEYIYRLLNDSAQKWVKALSR</sequence>
<feature type="domain" description="Phosphotyrosine protein phosphatase I" evidence="7">
    <location>
        <begin position="3"/>
        <end position="141"/>
    </location>
</feature>
<reference evidence="8" key="1">
    <citation type="submission" date="2024-06" db="EMBL/GenBank/DDBJ databases">
        <authorList>
            <person name="Coelho C."/>
            <person name="Bento M."/>
            <person name="Garcia E."/>
            <person name="Camelo A."/>
            <person name="Brandao I."/>
            <person name="Espirito Santo C."/>
            <person name="Trovao J."/>
            <person name="Verissimo A."/>
            <person name="Costa J."/>
            <person name="Tiago I."/>
        </authorList>
    </citation>
    <scope>NUCLEOTIDE SEQUENCE</scope>
    <source>
        <strain evidence="8">KWT182</strain>
    </source>
</reference>
<accession>A0AAU7Q5Y6</accession>
<dbReference type="EMBL" id="CP157947">
    <property type="protein sequence ID" value="XBS68544.1"/>
    <property type="molecule type" value="Genomic_DNA"/>
</dbReference>
<evidence type="ECO:0000259" key="7">
    <source>
        <dbReference type="SMART" id="SM00226"/>
    </source>
</evidence>
<dbReference type="Gene3D" id="3.40.50.2300">
    <property type="match status" value="1"/>
</dbReference>
<gene>
    <name evidence="8" type="ORF">ABK905_17895</name>
</gene>
<evidence type="ECO:0000256" key="1">
    <source>
        <dbReference type="ARBA" id="ARBA00011063"/>
    </source>
</evidence>
<feature type="active site" description="Proton donor" evidence="6">
    <location>
        <position position="115"/>
    </location>
</feature>
<evidence type="ECO:0000256" key="2">
    <source>
        <dbReference type="ARBA" id="ARBA00013064"/>
    </source>
</evidence>
<dbReference type="SUPFAM" id="SSF52788">
    <property type="entry name" value="Phosphotyrosine protein phosphatases I"/>
    <property type="match status" value="1"/>
</dbReference>
<comment type="catalytic activity">
    <reaction evidence="5">
        <text>O-phospho-L-tyrosyl-[protein] + H2O = L-tyrosyl-[protein] + phosphate</text>
        <dbReference type="Rhea" id="RHEA:10684"/>
        <dbReference type="Rhea" id="RHEA-COMP:10136"/>
        <dbReference type="Rhea" id="RHEA-COMP:20101"/>
        <dbReference type="ChEBI" id="CHEBI:15377"/>
        <dbReference type="ChEBI" id="CHEBI:43474"/>
        <dbReference type="ChEBI" id="CHEBI:46858"/>
        <dbReference type="ChEBI" id="CHEBI:61978"/>
        <dbReference type="EC" id="3.1.3.48"/>
    </reaction>
</comment>
<organism evidence="8">
    <name type="scientific">Acerihabitans sp. KWT182</name>
    <dbReference type="NCBI Taxonomy" id="3157919"/>
    <lineage>
        <taxon>Bacteria</taxon>
        <taxon>Pseudomonadati</taxon>
        <taxon>Pseudomonadota</taxon>
        <taxon>Gammaproteobacteria</taxon>
        <taxon>Enterobacterales</taxon>
        <taxon>Pectobacteriaceae</taxon>
        <taxon>Acerihabitans</taxon>
    </lineage>
</organism>
<dbReference type="FunFam" id="3.40.50.2300:FF:000041">
    <property type="entry name" value="Low molecular weight protein-tyrosine-phosphatase"/>
    <property type="match status" value="1"/>
</dbReference>
<dbReference type="AlphaFoldDB" id="A0AAU7Q5Y6"/>
<dbReference type="PANTHER" id="PTHR11717">
    <property type="entry name" value="LOW MOLECULAR WEIGHT PROTEIN TYROSINE PHOSPHATASE"/>
    <property type="match status" value="1"/>
</dbReference>
<dbReference type="InterPro" id="IPR050438">
    <property type="entry name" value="LMW_PTPase"/>
</dbReference>
<keyword evidence="4" id="KW-0904">Protein phosphatase</keyword>
<evidence type="ECO:0000256" key="5">
    <source>
        <dbReference type="ARBA" id="ARBA00051722"/>
    </source>
</evidence>
<proteinExistence type="inferred from homology"/>
<comment type="similarity">
    <text evidence="1">Belongs to the low molecular weight phosphotyrosine protein phosphatase family.</text>
</comment>
<protein>
    <recommendedName>
        <fullName evidence="2">protein-tyrosine-phosphatase</fullName>
        <ecNumber evidence="2">3.1.3.48</ecNumber>
    </recommendedName>
</protein>
<name>A0AAU7Q5Y6_9GAMM</name>
<dbReference type="InterPro" id="IPR036196">
    <property type="entry name" value="Ptyr_pPase_sf"/>
</dbReference>
<dbReference type="CDD" id="cd16343">
    <property type="entry name" value="LMWPTP"/>
    <property type="match status" value="1"/>
</dbReference>
<dbReference type="SMART" id="SM00226">
    <property type="entry name" value="LMWPc"/>
    <property type="match status" value="1"/>
</dbReference>
<feature type="active site" description="Nucleophile" evidence="6">
    <location>
        <position position="9"/>
    </location>
</feature>
<dbReference type="GO" id="GO:0004725">
    <property type="term" value="F:protein tyrosine phosphatase activity"/>
    <property type="evidence" value="ECO:0007669"/>
    <property type="project" value="UniProtKB-EC"/>
</dbReference>
<feature type="active site" evidence="6">
    <location>
        <position position="15"/>
    </location>
</feature>
<dbReference type="Pfam" id="PF01451">
    <property type="entry name" value="LMWPc"/>
    <property type="match status" value="1"/>
</dbReference>
<dbReference type="InterPro" id="IPR017867">
    <property type="entry name" value="Tyr_phospatase_low_mol_wt"/>
</dbReference>
<dbReference type="PRINTS" id="PR00719">
    <property type="entry name" value="LMWPTPASE"/>
</dbReference>
<evidence type="ECO:0000313" key="8">
    <source>
        <dbReference type="EMBL" id="XBS68544.1"/>
    </source>
</evidence>
<keyword evidence="3" id="KW-0378">Hydrolase</keyword>
<dbReference type="PANTHER" id="PTHR11717:SF31">
    <property type="entry name" value="LOW MOLECULAR WEIGHT PROTEIN-TYROSINE-PHOSPHATASE ETP-RELATED"/>
    <property type="match status" value="1"/>
</dbReference>
<evidence type="ECO:0000256" key="3">
    <source>
        <dbReference type="ARBA" id="ARBA00022801"/>
    </source>
</evidence>